<dbReference type="PANTHER" id="PTHR38430">
    <property type="entry name" value="PROTEIN-ARGININE KINASE ACTIVATOR PROTEIN"/>
    <property type="match status" value="1"/>
</dbReference>
<dbReference type="GO" id="GO:0046870">
    <property type="term" value="F:cadmium ion binding"/>
    <property type="evidence" value="ECO:0007669"/>
    <property type="project" value="TreeGrafter"/>
</dbReference>
<accession>A0A660S8A5</accession>
<proteinExistence type="predicted"/>
<comment type="caution">
    <text evidence="1">The sequence shown here is derived from an EMBL/GenBank/DDBJ whole genome shotgun (WGS) entry which is preliminary data.</text>
</comment>
<reference evidence="1 2" key="1">
    <citation type="submission" date="2018-06" db="EMBL/GenBank/DDBJ databases">
        <title>Extensive metabolic versatility and redundancy in microbially diverse, dynamic hydrothermal sediments.</title>
        <authorList>
            <person name="Dombrowski N."/>
            <person name="Teske A."/>
            <person name="Baker B.J."/>
        </authorList>
    </citation>
    <scope>NUCLEOTIDE SEQUENCE [LARGE SCALE GENOMIC DNA]</scope>
    <source>
        <strain evidence="1">B35_G9</strain>
    </source>
</reference>
<dbReference type="GO" id="GO:1990169">
    <property type="term" value="P:stress response to copper ion"/>
    <property type="evidence" value="ECO:0007669"/>
    <property type="project" value="TreeGrafter"/>
</dbReference>
<dbReference type="GO" id="GO:0008270">
    <property type="term" value="F:zinc ion binding"/>
    <property type="evidence" value="ECO:0007669"/>
    <property type="project" value="TreeGrafter"/>
</dbReference>
<dbReference type="GO" id="GO:1990170">
    <property type="term" value="P:stress response to cadmium ion"/>
    <property type="evidence" value="ECO:0007669"/>
    <property type="project" value="TreeGrafter"/>
</dbReference>
<name>A0A660S8A5_UNCT6</name>
<gene>
    <name evidence="1" type="ORF">DRP44_04685</name>
</gene>
<evidence type="ECO:0008006" key="3">
    <source>
        <dbReference type="Google" id="ProtNLM"/>
    </source>
</evidence>
<evidence type="ECO:0000313" key="2">
    <source>
        <dbReference type="Proteomes" id="UP000282321"/>
    </source>
</evidence>
<dbReference type="AlphaFoldDB" id="A0A660S8A5"/>
<dbReference type="Proteomes" id="UP000282321">
    <property type="component" value="Unassembled WGS sequence"/>
</dbReference>
<dbReference type="GO" id="GO:0050897">
    <property type="term" value="F:cobalt ion binding"/>
    <property type="evidence" value="ECO:0007669"/>
    <property type="project" value="TreeGrafter"/>
</dbReference>
<dbReference type="PANTHER" id="PTHR38430:SF1">
    <property type="entry name" value="PROTEIN-ARGININE KINASE ACTIVATOR PROTEIN"/>
    <property type="match status" value="1"/>
</dbReference>
<protein>
    <recommendedName>
        <fullName evidence="3">UVR domain-containing protein</fullName>
    </recommendedName>
</protein>
<dbReference type="GO" id="GO:0005507">
    <property type="term" value="F:copper ion binding"/>
    <property type="evidence" value="ECO:0007669"/>
    <property type="project" value="TreeGrafter"/>
</dbReference>
<organism evidence="1 2">
    <name type="scientific">candidate division TA06 bacterium</name>
    <dbReference type="NCBI Taxonomy" id="2250710"/>
    <lineage>
        <taxon>Bacteria</taxon>
        <taxon>Bacteria division TA06</taxon>
    </lineage>
</organism>
<evidence type="ECO:0000313" key="1">
    <source>
        <dbReference type="EMBL" id="RKX66181.1"/>
    </source>
</evidence>
<dbReference type="InterPro" id="IPR025542">
    <property type="entry name" value="YacH"/>
</dbReference>
<sequence length="106" mass="12217">MKLEMEMICPNCGRSIEEIKSDKRLGCAFCYTVFSDYIEKMLKMSQGTFVHIGMAPKKSEKKERLKNAYFKAKKALKSAIKEEDYEKAHQISEDIKLIEEQLSAEG</sequence>
<dbReference type="EMBL" id="QNBC01000053">
    <property type="protein sequence ID" value="RKX66181.1"/>
    <property type="molecule type" value="Genomic_DNA"/>
</dbReference>